<proteinExistence type="predicted"/>
<protein>
    <submittedName>
        <fullName evidence="1">Uncharacterized protein</fullName>
    </submittedName>
</protein>
<dbReference type="Proteomes" id="UP000655759">
    <property type="component" value="Unassembled WGS sequence"/>
</dbReference>
<evidence type="ECO:0000313" key="2">
    <source>
        <dbReference type="Proteomes" id="UP000655759"/>
    </source>
</evidence>
<dbReference type="RefSeq" id="WP_205099207.1">
    <property type="nucleotide sequence ID" value="NZ_CAJNAQ010000005.1"/>
</dbReference>
<dbReference type="EMBL" id="CAJNAQ010000005">
    <property type="protein sequence ID" value="CAE6494489.1"/>
    <property type="molecule type" value="Genomic_DNA"/>
</dbReference>
<reference evidence="1" key="1">
    <citation type="submission" date="2021-02" db="EMBL/GenBank/DDBJ databases">
        <authorList>
            <person name="Han P."/>
        </authorList>
    </citation>
    <scope>NUCLEOTIDE SEQUENCE</scope>
    <source>
        <strain evidence="1">Candidatus Nitrosotenuis uzonensis 5A</strain>
    </source>
</reference>
<comment type="caution">
    <text evidence="1">The sequence shown here is derived from an EMBL/GenBank/DDBJ whole genome shotgun (WGS) entry which is preliminary data.</text>
</comment>
<gene>
    <name evidence="1" type="ORF">NUZ5A_50289</name>
</gene>
<name>A0A812F1Y4_9ARCH</name>
<accession>A0A812F1Y4</accession>
<dbReference type="AlphaFoldDB" id="A0A812F1Y4"/>
<evidence type="ECO:0000313" key="1">
    <source>
        <dbReference type="EMBL" id="CAE6494489.1"/>
    </source>
</evidence>
<organism evidence="1 2">
    <name type="scientific">Candidatus Nitrosotenuis uzonensis</name>
    <dbReference type="NCBI Taxonomy" id="1407055"/>
    <lineage>
        <taxon>Archaea</taxon>
        <taxon>Nitrososphaerota</taxon>
        <taxon>Candidatus Nitrosotenuis</taxon>
    </lineage>
</organism>
<sequence length="58" mass="6733">MSTKELKMIRDEIKELRLLYKNLVDKVIPLEEPTASDKSSIKKKEKIVKESSLMKALD</sequence>